<dbReference type="InterPro" id="IPR005467">
    <property type="entry name" value="His_kinase_dom"/>
</dbReference>
<keyword evidence="5" id="KW-0472">Membrane</keyword>
<comment type="catalytic activity">
    <reaction evidence="1">
        <text>ATP + protein L-histidine = ADP + protein N-phospho-L-histidine.</text>
        <dbReference type="EC" id="2.7.13.3"/>
    </reaction>
</comment>
<dbReference type="EMBL" id="CP023406">
    <property type="protein sequence ID" value="ATD66939.1"/>
    <property type="molecule type" value="Genomic_DNA"/>
</dbReference>
<evidence type="ECO:0000256" key="2">
    <source>
        <dbReference type="ARBA" id="ARBA00012438"/>
    </source>
</evidence>
<dbReference type="Gene3D" id="3.30.450.20">
    <property type="entry name" value="PAS domain"/>
    <property type="match status" value="1"/>
</dbReference>
<evidence type="ECO:0000313" key="7">
    <source>
        <dbReference type="EMBL" id="ATD66939.1"/>
    </source>
</evidence>
<dbReference type="Pfam" id="PF25323">
    <property type="entry name" value="6TM_PilS"/>
    <property type="match status" value="1"/>
</dbReference>
<keyword evidence="5" id="KW-1133">Transmembrane helix</keyword>
<dbReference type="PANTHER" id="PTHR43065:SF52">
    <property type="entry name" value="SENSOR PROTEIN KINASE PILS"/>
    <property type="match status" value="1"/>
</dbReference>
<dbReference type="AlphaFoldDB" id="A0A290XCW8"/>
<keyword evidence="8" id="KW-1185">Reference proteome</keyword>
<organism evidence="7 8">
    <name type="scientific">Luteimonas chenhongjianii</name>
    <dbReference type="NCBI Taxonomy" id="2006110"/>
    <lineage>
        <taxon>Bacteria</taxon>
        <taxon>Pseudomonadati</taxon>
        <taxon>Pseudomonadota</taxon>
        <taxon>Gammaproteobacteria</taxon>
        <taxon>Lysobacterales</taxon>
        <taxon>Lysobacteraceae</taxon>
        <taxon>Luteimonas</taxon>
    </lineage>
</organism>
<dbReference type="InterPro" id="IPR036890">
    <property type="entry name" value="HATPase_C_sf"/>
</dbReference>
<dbReference type="PRINTS" id="PR00344">
    <property type="entry name" value="BCTRLSENSOR"/>
</dbReference>
<feature type="region of interest" description="Disordered" evidence="4">
    <location>
        <begin position="1"/>
        <end position="22"/>
    </location>
</feature>
<keyword evidence="7" id="KW-0808">Transferase</keyword>
<dbReference type="Gene3D" id="3.30.565.10">
    <property type="entry name" value="Histidine kinase-like ATPase, C-terminal domain"/>
    <property type="match status" value="1"/>
</dbReference>
<accession>A0A290XCW8</accession>
<evidence type="ECO:0000313" key="8">
    <source>
        <dbReference type="Proteomes" id="UP000218968"/>
    </source>
</evidence>
<dbReference type="OrthoDB" id="9815750at2"/>
<evidence type="ECO:0000256" key="4">
    <source>
        <dbReference type="SAM" id="MobiDB-lite"/>
    </source>
</evidence>
<dbReference type="InterPro" id="IPR004358">
    <property type="entry name" value="Sig_transdc_His_kin-like_C"/>
</dbReference>
<evidence type="ECO:0000259" key="6">
    <source>
        <dbReference type="PROSITE" id="PS50109"/>
    </source>
</evidence>
<sequence>MWSPYGKERHHRRAARGRADRPTGSAILAHARSAGKTPGPSGIGRPPILRRPVQRERAVPLLAASTPTPSLQQRELALFSLYRVFESALLALLVFSPWGEMLGKVVDMPIAVSVGVGYVVASIGLLLHARRPLVDYQAHATVGVGVDIAVATLITHAAPEVAPGIAMLLLFNIGAASLFLDFRTSLLVAAAATLALGAERIVGLFGTGTFDRPFAEMLMFGLGFFAAASLSRLLGMQVRESRALADRHGAQAANLAEINELIIRRMQTGVLLVDGSGHVRLANEAAILLIGDAGAPGEDGRRGRTLSELAPPLAMRLAQWLRTGNVDSAPLTLREHADVMPRFVRLLAESDNTLVFLDDTSLVSRRAESLTLATMGRFSASLAHEIRNPLAAISYATQLLEESEEIGEADRRLLQIIHQQCVRTNGIVESVLGLARRERARPEHVDLVSAAHAFVQDYRLIVSADNAELKISCDQPTLRAIIDPRHLHQILSALVNNAVRYGRMPGELARITLRIEQAGECPTLSVLDRGPGIPDAVAAQLFRPFFTTSESGTGLGLYIAHELCRANEAHLEYVAVPGGGGCFRITLAARPGLLRH</sequence>
<feature type="region of interest" description="Disordered" evidence="4">
    <location>
        <begin position="30"/>
        <end position="49"/>
    </location>
</feature>
<dbReference type="InterPro" id="IPR003594">
    <property type="entry name" value="HATPase_dom"/>
</dbReference>
<name>A0A290XCW8_9GAMM</name>
<dbReference type="Pfam" id="PF00512">
    <property type="entry name" value="HisKA"/>
    <property type="match status" value="1"/>
</dbReference>
<feature type="transmembrane region" description="Helical" evidence="5">
    <location>
        <begin position="136"/>
        <end position="155"/>
    </location>
</feature>
<keyword evidence="7" id="KW-0418">Kinase</keyword>
<dbReference type="EC" id="2.7.13.3" evidence="2"/>
<keyword evidence="5" id="KW-0812">Transmembrane</keyword>
<evidence type="ECO:0000256" key="5">
    <source>
        <dbReference type="SAM" id="Phobius"/>
    </source>
</evidence>
<dbReference type="CDD" id="cd00082">
    <property type="entry name" value="HisKA"/>
    <property type="match status" value="1"/>
</dbReference>
<gene>
    <name evidence="7" type="ORF">CNR27_05355</name>
</gene>
<reference evidence="8" key="1">
    <citation type="submission" date="2017-09" db="EMBL/GenBank/DDBJ databases">
        <title>Luteimonas liuhanmingii sp.nov., isolated from the intestinal contents of Tibetan Plateau Pika in Yushu, Qinghai Province, China.</title>
        <authorList>
            <person name="Gui Z."/>
        </authorList>
    </citation>
    <scope>NUCLEOTIDE SEQUENCE [LARGE SCALE GENOMIC DNA]</scope>
    <source>
        <strain evidence="8">100111</strain>
    </source>
</reference>
<feature type="transmembrane region" description="Helical" evidence="5">
    <location>
        <begin position="161"/>
        <end position="179"/>
    </location>
</feature>
<evidence type="ECO:0000256" key="1">
    <source>
        <dbReference type="ARBA" id="ARBA00000085"/>
    </source>
</evidence>
<keyword evidence="3" id="KW-0597">Phosphoprotein</keyword>
<dbReference type="Proteomes" id="UP000218968">
    <property type="component" value="Chromosome"/>
</dbReference>
<dbReference type="SUPFAM" id="SSF47384">
    <property type="entry name" value="Homodimeric domain of signal transducing histidine kinase"/>
    <property type="match status" value="1"/>
</dbReference>
<dbReference type="GO" id="GO:0000155">
    <property type="term" value="F:phosphorelay sensor kinase activity"/>
    <property type="evidence" value="ECO:0007669"/>
    <property type="project" value="InterPro"/>
</dbReference>
<dbReference type="InterPro" id="IPR003661">
    <property type="entry name" value="HisK_dim/P_dom"/>
</dbReference>
<dbReference type="SUPFAM" id="SSF55874">
    <property type="entry name" value="ATPase domain of HSP90 chaperone/DNA topoisomerase II/histidine kinase"/>
    <property type="match status" value="1"/>
</dbReference>
<dbReference type="Pfam" id="PF02518">
    <property type="entry name" value="HATPase_c"/>
    <property type="match status" value="1"/>
</dbReference>
<dbReference type="PROSITE" id="PS50109">
    <property type="entry name" value="HIS_KIN"/>
    <property type="match status" value="1"/>
</dbReference>
<protein>
    <recommendedName>
        <fullName evidence="2">histidine kinase</fullName>
        <ecNumber evidence="2">2.7.13.3</ecNumber>
    </recommendedName>
</protein>
<feature type="transmembrane region" description="Helical" evidence="5">
    <location>
        <begin position="76"/>
        <end position="98"/>
    </location>
</feature>
<proteinExistence type="predicted"/>
<feature type="domain" description="Histidine kinase" evidence="6">
    <location>
        <begin position="381"/>
        <end position="591"/>
    </location>
</feature>
<dbReference type="PANTHER" id="PTHR43065">
    <property type="entry name" value="SENSOR HISTIDINE KINASE"/>
    <property type="match status" value="1"/>
</dbReference>
<dbReference type="SMART" id="SM00388">
    <property type="entry name" value="HisKA"/>
    <property type="match status" value="1"/>
</dbReference>
<dbReference type="Gene3D" id="1.10.287.130">
    <property type="match status" value="1"/>
</dbReference>
<dbReference type="InterPro" id="IPR036097">
    <property type="entry name" value="HisK_dim/P_sf"/>
</dbReference>
<dbReference type="KEGG" id="lum:CNR27_05355"/>
<evidence type="ECO:0000256" key="3">
    <source>
        <dbReference type="ARBA" id="ARBA00022553"/>
    </source>
</evidence>
<feature type="transmembrane region" description="Helical" evidence="5">
    <location>
        <begin position="186"/>
        <end position="205"/>
    </location>
</feature>
<feature type="transmembrane region" description="Helical" evidence="5">
    <location>
        <begin position="110"/>
        <end position="129"/>
    </location>
</feature>
<dbReference type="SMART" id="SM00387">
    <property type="entry name" value="HATPase_c"/>
    <property type="match status" value="1"/>
</dbReference>